<evidence type="ECO:0000256" key="1">
    <source>
        <dbReference type="SAM" id="Phobius"/>
    </source>
</evidence>
<feature type="transmembrane region" description="Helical" evidence="1">
    <location>
        <begin position="73"/>
        <end position="96"/>
    </location>
</feature>
<accession>A0A8J7M7W8</accession>
<dbReference type="RefSeq" id="WP_200610696.1">
    <property type="nucleotide sequence ID" value="NZ_JAEHHL010000008.1"/>
</dbReference>
<evidence type="ECO:0000313" key="2">
    <source>
        <dbReference type="EMBL" id="MBK0400211.1"/>
    </source>
</evidence>
<dbReference type="AlphaFoldDB" id="A0A8J7M7W8"/>
<keyword evidence="1" id="KW-1133">Transmembrane helix</keyword>
<organism evidence="2 3">
    <name type="scientific">Thermohalobaculum xanthum</name>
    <dbReference type="NCBI Taxonomy" id="2753746"/>
    <lineage>
        <taxon>Bacteria</taxon>
        <taxon>Pseudomonadati</taxon>
        <taxon>Pseudomonadota</taxon>
        <taxon>Alphaproteobacteria</taxon>
        <taxon>Rhodobacterales</taxon>
        <taxon>Paracoccaceae</taxon>
        <taxon>Thermohalobaculum</taxon>
    </lineage>
</organism>
<reference evidence="2" key="1">
    <citation type="submission" date="2020-12" db="EMBL/GenBank/DDBJ databases">
        <title>Bacterial taxonomy.</title>
        <authorList>
            <person name="Pan X."/>
        </authorList>
    </citation>
    <scope>NUCLEOTIDE SEQUENCE</scope>
    <source>
        <strain evidence="2">M0105</strain>
    </source>
</reference>
<gene>
    <name evidence="2" type="ORF">H0I76_13515</name>
</gene>
<protein>
    <recommendedName>
        <fullName evidence="4">Yip1 domain-containing protein</fullName>
    </recommendedName>
</protein>
<feature type="transmembrane region" description="Helical" evidence="1">
    <location>
        <begin position="149"/>
        <end position="170"/>
    </location>
</feature>
<feature type="transmembrane region" description="Helical" evidence="1">
    <location>
        <begin position="177"/>
        <end position="197"/>
    </location>
</feature>
<keyword evidence="1" id="KW-0472">Membrane</keyword>
<dbReference type="EMBL" id="JAEHHL010000008">
    <property type="protein sequence ID" value="MBK0400211.1"/>
    <property type="molecule type" value="Genomic_DNA"/>
</dbReference>
<name>A0A8J7M7W8_9RHOB</name>
<evidence type="ECO:0000313" key="3">
    <source>
        <dbReference type="Proteomes" id="UP000655420"/>
    </source>
</evidence>
<feature type="transmembrane region" description="Helical" evidence="1">
    <location>
        <begin position="117"/>
        <end position="137"/>
    </location>
</feature>
<keyword evidence="3" id="KW-1185">Reference proteome</keyword>
<evidence type="ECO:0008006" key="4">
    <source>
        <dbReference type="Google" id="ProtNLM"/>
    </source>
</evidence>
<sequence>MTDIAASSRQPLALRVLTFWADIRGSMRALMAEAPSEGRLLFLAMLSGFVAFLANVTGLWLDPATAAIGPDELTARVAALFVGAILFRTLALYGVAGIAGLAMRAAGGCGDWQASRAAVFWSALAAAPIGFAATFAIGMSPQEGGWTPIFIQSLASVAHAVALSICLAEVHGFRRAWPVFVCVSLAAIGVVAVVGLAGRV</sequence>
<feature type="transmembrane region" description="Helical" evidence="1">
    <location>
        <begin position="40"/>
        <end position="61"/>
    </location>
</feature>
<dbReference type="Proteomes" id="UP000655420">
    <property type="component" value="Unassembled WGS sequence"/>
</dbReference>
<proteinExistence type="predicted"/>
<keyword evidence="1" id="KW-0812">Transmembrane</keyword>
<comment type="caution">
    <text evidence="2">The sequence shown here is derived from an EMBL/GenBank/DDBJ whole genome shotgun (WGS) entry which is preliminary data.</text>
</comment>